<dbReference type="PROSITE" id="PS50181">
    <property type="entry name" value="FBOX"/>
    <property type="match status" value="1"/>
</dbReference>
<dbReference type="GO" id="GO:0005739">
    <property type="term" value="C:mitochondrion"/>
    <property type="evidence" value="ECO:0007669"/>
    <property type="project" value="TreeGrafter"/>
</dbReference>
<dbReference type="Gene3D" id="1.20.1280.50">
    <property type="match status" value="1"/>
</dbReference>
<feature type="domain" description="F-box" evidence="3">
    <location>
        <begin position="2"/>
        <end position="55"/>
    </location>
</feature>
<dbReference type="SUPFAM" id="SSF81383">
    <property type="entry name" value="F-box domain"/>
    <property type="match status" value="1"/>
</dbReference>
<dbReference type="CDD" id="cd22159">
    <property type="entry name" value="F-box_AtTIR1-like"/>
    <property type="match status" value="1"/>
</dbReference>
<dbReference type="Pfam" id="PF00390">
    <property type="entry name" value="malic"/>
    <property type="match status" value="1"/>
</dbReference>
<dbReference type="Pfam" id="PF12937">
    <property type="entry name" value="F-box-like"/>
    <property type="match status" value="1"/>
</dbReference>
<dbReference type="GO" id="GO:0006108">
    <property type="term" value="P:malate metabolic process"/>
    <property type="evidence" value="ECO:0007669"/>
    <property type="project" value="TreeGrafter"/>
</dbReference>
<evidence type="ECO:0000256" key="2">
    <source>
        <dbReference type="ARBA" id="ARBA00023002"/>
    </source>
</evidence>
<dbReference type="InterPro" id="IPR001891">
    <property type="entry name" value="Malic_OxRdtase"/>
</dbReference>
<dbReference type="Proteomes" id="UP000826271">
    <property type="component" value="Unassembled WGS sequence"/>
</dbReference>
<organism evidence="4 5">
    <name type="scientific">Buddleja alternifolia</name>
    <dbReference type="NCBI Taxonomy" id="168488"/>
    <lineage>
        <taxon>Eukaryota</taxon>
        <taxon>Viridiplantae</taxon>
        <taxon>Streptophyta</taxon>
        <taxon>Embryophyta</taxon>
        <taxon>Tracheophyta</taxon>
        <taxon>Spermatophyta</taxon>
        <taxon>Magnoliopsida</taxon>
        <taxon>eudicotyledons</taxon>
        <taxon>Gunneridae</taxon>
        <taxon>Pentapetalae</taxon>
        <taxon>asterids</taxon>
        <taxon>lamiids</taxon>
        <taxon>Lamiales</taxon>
        <taxon>Scrophulariaceae</taxon>
        <taxon>Buddlejeae</taxon>
        <taxon>Buddleja</taxon>
    </lineage>
</organism>
<dbReference type="InterPro" id="IPR037062">
    <property type="entry name" value="Malic_N_dom_sf"/>
</dbReference>
<dbReference type="InterPro" id="IPR001810">
    <property type="entry name" value="F-box_dom"/>
</dbReference>
<dbReference type="PANTHER" id="PTHR23406">
    <property type="entry name" value="MALIC ENZYME-RELATED"/>
    <property type="match status" value="1"/>
</dbReference>
<keyword evidence="2" id="KW-0560">Oxidoreductase</keyword>
<comment type="cofactor">
    <cofactor evidence="1">
        <name>Mg(2+)</name>
        <dbReference type="ChEBI" id="CHEBI:18420"/>
    </cofactor>
</comment>
<dbReference type="SUPFAM" id="SSF53223">
    <property type="entry name" value="Aminoacid dehydrogenase-like, N-terminal domain"/>
    <property type="match status" value="1"/>
</dbReference>
<sequence>MMREWADLPEELLDLILSNLYGQDRNSFKLVCRSWKTASLISPHCYLPSLMFYERAKSMWKVIQYNNGFYYMDFPKAKIRCSKYGWLLMSGEDDDTLYFFDPFNNQRRDLPKSASCYKIICFFHEPTSLDYIIVGMGESTCGVWIKIGVLQVNNGKGEDEWKREMYRNNKTCFYLSICNPVLHDGKLYCLDVKGNIGTFDINNYKQIVCDELCTVVTQEERVLGVFRLSERDRKWEQVQDLGDNMLFVLPVMIDVGTNNEKLLKDPPYLGLPEHRLDREEYLAVIDEFMEALPMHIGDVQFEDFQSKWAFKLLQCYRNEYRMFNGDVQELHCWPFRSSQSTRKIVVAGAGGVLNAARKTMEIQKLPLKVLGVNSGLLMA</sequence>
<accession>A0AAV6W922</accession>
<evidence type="ECO:0000313" key="5">
    <source>
        <dbReference type="Proteomes" id="UP000826271"/>
    </source>
</evidence>
<dbReference type="SMART" id="SM00256">
    <property type="entry name" value="FBOX"/>
    <property type="match status" value="1"/>
</dbReference>
<evidence type="ECO:0000256" key="1">
    <source>
        <dbReference type="ARBA" id="ARBA00001946"/>
    </source>
</evidence>
<dbReference type="Gene3D" id="3.40.50.10380">
    <property type="entry name" value="Malic enzyme, N-terminal domain"/>
    <property type="match status" value="1"/>
</dbReference>
<evidence type="ECO:0000313" key="4">
    <source>
        <dbReference type="EMBL" id="KAG8363475.1"/>
    </source>
</evidence>
<dbReference type="InterPro" id="IPR012301">
    <property type="entry name" value="Malic_N_dom"/>
</dbReference>
<dbReference type="GO" id="GO:0004471">
    <property type="term" value="F:malate dehydrogenase (decarboxylating) (NAD+) activity"/>
    <property type="evidence" value="ECO:0007669"/>
    <property type="project" value="TreeGrafter"/>
</dbReference>
<dbReference type="InterPro" id="IPR036047">
    <property type="entry name" value="F-box-like_dom_sf"/>
</dbReference>
<dbReference type="InterPro" id="IPR046346">
    <property type="entry name" value="Aminoacid_DH-like_N_sf"/>
</dbReference>
<evidence type="ECO:0000259" key="3">
    <source>
        <dbReference type="PROSITE" id="PS50181"/>
    </source>
</evidence>
<name>A0AAV6W922_9LAMI</name>
<comment type="caution">
    <text evidence="4">The sequence shown here is derived from an EMBL/GenBank/DDBJ whole genome shotgun (WGS) entry which is preliminary data.</text>
</comment>
<protein>
    <recommendedName>
        <fullName evidence="3">F-box domain-containing protein</fullName>
    </recommendedName>
</protein>
<proteinExistence type="predicted"/>
<dbReference type="SMART" id="SM01274">
    <property type="entry name" value="malic"/>
    <property type="match status" value="1"/>
</dbReference>
<reference evidence="4" key="1">
    <citation type="submission" date="2019-10" db="EMBL/GenBank/DDBJ databases">
        <authorList>
            <person name="Zhang R."/>
            <person name="Pan Y."/>
            <person name="Wang J."/>
            <person name="Ma R."/>
            <person name="Yu S."/>
        </authorList>
    </citation>
    <scope>NUCLEOTIDE SEQUENCE</scope>
    <source>
        <strain evidence="4">LA-IB0</strain>
        <tissue evidence="4">Leaf</tissue>
    </source>
</reference>
<dbReference type="PRINTS" id="PR00072">
    <property type="entry name" value="MALOXRDTASE"/>
</dbReference>
<gene>
    <name evidence="4" type="ORF">BUALT_Bualt19G0026300</name>
</gene>
<dbReference type="EMBL" id="WHWC01000019">
    <property type="protein sequence ID" value="KAG8363475.1"/>
    <property type="molecule type" value="Genomic_DNA"/>
</dbReference>
<dbReference type="AlphaFoldDB" id="A0AAV6W922"/>
<dbReference type="PANTHER" id="PTHR23406:SF32">
    <property type="entry name" value="NADP-DEPENDENT MALIC ENZYME"/>
    <property type="match status" value="1"/>
</dbReference>
<keyword evidence="5" id="KW-1185">Reference proteome</keyword>